<dbReference type="RefSeq" id="WP_253751119.1">
    <property type="nucleotide sequence ID" value="NZ_JAMZDZ010000001.1"/>
</dbReference>
<accession>A0ABV8M130</accession>
<dbReference type="Pfam" id="PF08922">
    <property type="entry name" value="DUF1905"/>
    <property type="match status" value="1"/>
</dbReference>
<dbReference type="Gene3D" id="2.40.30.100">
    <property type="entry name" value="AF2212/PG0164-like"/>
    <property type="match status" value="1"/>
</dbReference>
<dbReference type="InterPro" id="IPR037079">
    <property type="entry name" value="AF2212/PG0164-like_sf"/>
</dbReference>
<dbReference type="Proteomes" id="UP001595816">
    <property type="component" value="Unassembled WGS sequence"/>
</dbReference>
<evidence type="ECO:0000313" key="2">
    <source>
        <dbReference type="Proteomes" id="UP001595816"/>
    </source>
</evidence>
<evidence type="ECO:0000313" key="1">
    <source>
        <dbReference type="EMBL" id="MFC4136299.1"/>
    </source>
</evidence>
<dbReference type="Pfam" id="PF13376">
    <property type="entry name" value="OmdA"/>
    <property type="match status" value="1"/>
</dbReference>
<organism evidence="1 2">
    <name type="scientific">Hamadaea flava</name>
    <dbReference type="NCBI Taxonomy" id="1742688"/>
    <lineage>
        <taxon>Bacteria</taxon>
        <taxon>Bacillati</taxon>
        <taxon>Actinomycetota</taxon>
        <taxon>Actinomycetes</taxon>
        <taxon>Micromonosporales</taxon>
        <taxon>Micromonosporaceae</taxon>
        <taxon>Hamadaea</taxon>
    </lineage>
</organism>
<dbReference type="InterPro" id="IPR015018">
    <property type="entry name" value="DUF1905"/>
</dbReference>
<dbReference type="SUPFAM" id="SSF141694">
    <property type="entry name" value="AF2212/PG0164-like"/>
    <property type="match status" value="1"/>
</dbReference>
<sequence length="149" mass="15847">MKFQAVIELHGKTATGIVVPDEVVEALAAGKRPAVRATIREHTYETTIAPMGGRFLMPVSSDVRAAAGVAAGDEVEVTVEVDAAPRQVEVPDDLAAALDAVPAARKTFDGLSVSLRKYHVTQVTGAKTDETRQRRIEKSVATLAEGRAR</sequence>
<keyword evidence="2" id="KW-1185">Reference proteome</keyword>
<proteinExistence type="predicted"/>
<reference evidence="2" key="1">
    <citation type="journal article" date="2019" name="Int. J. Syst. Evol. Microbiol.">
        <title>The Global Catalogue of Microorganisms (GCM) 10K type strain sequencing project: providing services to taxonomists for standard genome sequencing and annotation.</title>
        <authorList>
            <consortium name="The Broad Institute Genomics Platform"/>
            <consortium name="The Broad Institute Genome Sequencing Center for Infectious Disease"/>
            <person name="Wu L."/>
            <person name="Ma J."/>
        </authorList>
    </citation>
    <scope>NUCLEOTIDE SEQUENCE [LARGE SCALE GENOMIC DNA]</scope>
    <source>
        <strain evidence="2">CGMCC 4.7289</strain>
    </source>
</reference>
<gene>
    <name evidence="1" type="ORF">ACFOZ4_37315</name>
</gene>
<comment type="caution">
    <text evidence="1">The sequence shown here is derived from an EMBL/GenBank/DDBJ whole genome shotgun (WGS) entry which is preliminary data.</text>
</comment>
<protein>
    <submittedName>
        <fullName evidence="1">YdeI/OmpD-associated family protein</fullName>
    </submittedName>
</protein>
<dbReference type="EMBL" id="JBHSAY010000029">
    <property type="protein sequence ID" value="MFC4136299.1"/>
    <property type="molecule type" value="Genomic_DNA"/>
</dbReference>
<name>A0ABV8M130_9ACTN</name>